<evidence type="ECO:0000313" key="4">
    <source>
        <dbReference type="EMBL" id="NJC32788.1"/>
    </source>
</evidence>
<dbReference type="InterPro" id="IPR001763">
    <property type="entry name" value="Rhodanese-like_dom"/>
</dbReference>
<evidence type="ECO:0000313" key="5">
    <source>
        <dbReference type="Proteomes" id="UP000734218"/>
    </source>
</evidence>
<dbReference type="Gene3D" id="3.40.250.10">
    <property type="entry name" value="Rhodanese-like domain"/>
    <property type="match status" value="2"/>
</dbReference>
<dbReference type="SMART" id="SM00450">
    <property type="entry name" value="RHOD"/>
    <property type="match status" value="2"/>
</dbReference>
<name>A0ABX0XHH8_9SPHN</name>
<dbReference type="GO" id="GO:0016784">
    <property type="term" value="F:3-mercaptopyruvate sulfurtransferase activity"/>
    <property type="evidence" value="ECO:0007669"/>
    <property type="project" value="UniProtKB-EC"/>
</dbReference>
<dbReference type="EMBL" id="JAATJE010000001">
    <property type="protein sequence ID" value="NJC32788.1"/>
    <property type="molecule type" value="Genomic_DNA"/>
</dbReference>
<dbReference type="CDD" id="cd01449">
    <property type="entry name" value="TST_Repeat_2"/>
    <property type="match status" value="1"/>
</dbReference>
<dbReference type="Proteomes" id="UP000734218">
    <property type="component" value="Unassembled WGS sequence"/>
</dbReference>
<dbReference type="InterPro" id="IPR036873">
    <property type="entry name" value="Rhodanese-like_dom_sf"/>
</dbReference>
<dbReference type="PROSITE" id="PS50206">
    <property type="entry name" value="RHODANESE_3"/>
    <property type="match status" value="2"/>
</dbReference>
<dbReference type="PANTHER" id="PTHR11364">
    <property type="entry name" value="THIOSULFATE SULFERTANSFERASE"/>
    <property type="match status" value="1"/>
</dbReference>
<keyword evidence="2" id="KW-0677">Repeat</keyword>
<evidence type="ECO:0000256" key="2">
    <source>
        <dbReference type="ARBA" id="ARBA00022737"/>
    </source>
</evidence>
<dbReference type="PANTHER" id="PTHR11364:SF27">
    <property type="entry name" value="SULFURTRANSFERASE"/>
    <property type="match status" value="1"/>
</dbReference>
<protein>
    <submittedName>
        <fullName evidence="4">Thiosulfate/3-mercaptopyruvate sulfurtransferase</fullName>
        <ecNumber evidence="4">2.8.1.1</ecNumber>
        <ecNumber evidence="4">2.8.1.2</ecNumber>
    </submittedName>
</protein>
<dbReference type="GO" id="GO:0004792">
    <property type="term" value="F:thiosulfate-cyanide sulfurtransferase activity"/>
    <property type="evidence" value="ECO:0007669"/>
    <property type="project" value="UniProtKB-EC"/>
</dbReference>
<evidence type="ECO:0000256" key="1">
    <source>
        <dbReference type="ARBA" id="ARBA00022679"/>
    </source>
</evidence>
<dbReference type="SUPFAM" id="SSF52821">
    <property type="entry name" value="Rhodanese/Cell cycle control phosphatase"/>
    <property type="match status" value="2"/>
</dbReference>
<dbReference type="InterPro" id="IPR045078">
    <property type="entry name" value="TST/MPST-like"/>
</dbReference>
<keyword evidence="5" id="KW-1185">Reference proteome</keyword>
<comment type="caution">
    <text evidence="4">The sequence shown here is derived from an EMBL/GenBank/DDBJ whole genome shotgun (WGS) entry which is preliminary data.</text>
</comment>
<sequence length="276" mass="28672">MMDALVSADWLQAALGAPDLRVVNASKHLPDERRDPRAEHAAGHIPGARFMDLDAFGGGTKPIPTSDEAGRLIGALGIGVGTRIVIYDDSPLHSAARGWWLLREYGLRDVAILDGGLAAWRARALPLETGDGGSRAESFSAGAPGGSLRTMADVRANLDSAAAQLVDARSAGRFAGMEPEPHPGVQPGHVPGALNVPQGTLFHPDGTWKREGTLRAAFEDAGVEVERPVIATCGSGVTAAVIAFGLHLLGRPDAGLYNGSWSEWGADPSTPKATGA</sequence>
<gene>
    <name evidence="4" type="ORF">GGR88_000262</name>
</gene>
<reference evidence="4 5" key="1">
    <citation type="submission" date="2020-03" db="EMBL/GenBank/DDBJ databases">
        <title>Genomic Encyclopedia of Type Strains, Phase IV (KMG-IV): sequencing the most valuable type-strain genomes for metagenomic binning, comparative biology and taxonomic classification.</title>
        <authorList>
            <person name="Goeker M."/>
        </authorList>
    </citation>
    <scope>NUCLEOTIDE SEQUENCE [LARGE SCALE GENOMIC DNA]</scope>
    <source>
        <strain evidence="4 5">DSM 27651</strain>
    </source>
</reference>
<proteinExistence type="predicted"/>
<dbReference type="EC" id="2.8.1.1" evidence="4"/>
<evidence type="ECO:0000259" key="3">
    <source>
        <dbReference type="PROSITE" id="PS50206"/>
    </source>
</evidence>
<keyword evidence="1 4" id="KW-0808">Transferase</keyword>
<organism evidence="4 5">
    <name type="scientific">Sphingomonas jejuensis</name>
    <dbReference type="NCBI Taxonomy" id="904715"/>
    <lineage>
        <taxon>Bacteria</taxon>
        <taxon>Pseudomonadati</taxon>
        <taxon>Pseudomonadota</taxon>
        <taxon>Alphaproteobacteria</taxon>
        <taxon>Sphingomonadales</taxon>
        <taxon>Sphingomonadaceae</taxon>
        <taxon>Sphingomonas</taxon>
    </lineage>
</organism>
<dbReference type="Pfam" id="PF00581">
    <property type="entry name" value="Rhodanese"/>
    <property type="match status" value="2"/>
</dbReference>
<dbReference type="CDD" id="cd01448">
    <property type="entry name" value="TST_Repeat_1"/>
    <property type="match status" value="1"/>
</dbReference>
<feature type="domain" description="Rhodanese" evidence="3">
    <location>
        <begin position="159"/>
        <end position="273"/>
    </location>
</feature>
<dbReference type="RefSeq" id="WP_342449686.1">
    <property type="nucleotide sequence ID" value="NZ_JAATJE010000001.1"/>
</dbReference>
<accession>A0ABX0XHH8</accession>
<dbReference type="EC" id="2.8.1.2" evidence="4"/>
<feature type="domain" description="Rhodanese" evidence="3">
    <location>
        <begin position="32"/>
        <end position="129"/>
    </location>
</feature>